<keyword evidence="2" id="KW-1185">Reference proteome</keyword>
<comment type="caution">
    <text evidence="1">The sequence shown here is derived from an EMBL/GenBank/DDBJ whole genome shotgun (WGS) entry which is preliminary data.</text>
</comment>
<proteinExistence type="predicted"/>
<name>A0ABU1HTL0_9MICO</name>
<gene>
    <name evidence="1" type="ORF">QE375_002944</name>
</gene>
<evidence type="ECO:0000313" key="2">
    <source>
        <dbReference type="Proteomes" id="UP001249291"/>
    </source>
</evidence>
<sequence>MIPSHGETTQIPEQFSQSIGRIVYSAGRVEFLIGRMLPSGATGESGARLVKAAREVNHPAVADVVDGYERMLPDRNHLIHGTYQVFEDHIVAWHLRQGGKHLTSHPYSVEVLTSIATSWGNLAEAAHHALHILLGDHSAEPTV</sequence>
<dbReference type="RefSeq" id="WP_309692405.1">
    <property type="nucleotide sequence ID" value="NZ_JAVIZQ010000001.1"/>
</dbReference>
<dbReference type="Proteomes" id="UP001249291">
    <property type="component" value="Unassembled WGS sequence"/>
</dbReference>
<accession>A0ABU1HTL0</accession>
<reference evidence="1 2" key="1">
    <citation type="submission" date="2023-08" db="EMBL/GenBank/DDBJ databases">
        <title>Functional and genomic diversity of the sorghum phyllosphere microbiome.</title>
        <authorList>
            <person name="Shade A."/>
        </authorList>
    </citation>
    <scope>NUCLEOTIDE SEQUENCE [LARGE SCALE GENOMIC DNA]</scope>
    <source>
        <strain evidence="1 2">SORGH_AS_0445</strain>
    </source>
</reference>
<evidence type="ECO:0000313" key="1">
    <source>
        <dbReference type="EMBL" id="MDR6143390.1"/>
    </source>
</evidence>
<protein>
    <submittedName>
        <fullName evidence="1">Uncharacterized protein</fullName>
    </submittedName>
</protein>
<organism evidence="1 2">
    <name type="scientific">Microbacterium foliorum</name>
    <dbReference type="NCBI Taxonomy" id="104336"/>
    <lineage>
        <taxon>Bacteria</taxon>
        <taxon>Bacillati</taxon>
        <taxon>Actinomycetota</taxon>
        <taxon>Actinomycetes</taxon>
        <taxon>Micrococcales</taxon>
        <taxon>Microbacteriaceae</taxon>
        <taxon>Microbacterium</taxon>
    </lineage>
</organism>
<dbReference type="EMBL" id="JAVIZQ010000001">
    <property type="protein sequence ID" value="MDR6143390.1"/>
    <property type="molecule type" value="Genomic_DNA"/>
</dbReference>